<dbReference type="RefSeq" id="WP_189349368.1">
    <property type="nucleotide sequence ID" value="NZ_BMXK01000005.1"/>
</dbReference>
<dbReference type="Gene3D" id="1.10.260.40">
    <property type="entry name" value="lambda repressor-like DNA-binding domains"/>
    <property type="match status" value="1"/>
</dbReference>
<dbReference type="InterPro" id="IPR010982">
    <property type="entry name" value="Lambda_DNA-bd_dom_sf"/>
</dbReference>
<dbReference type="Pfam" id="PF13560">
    <property type="entry name" value="HTH_31"/>
    <property type="match status" value="1"/>
</dbReference>
<dbReference type="Proteomes" id="UP000642819">
    <property type="component" value="Unassembled WGS sequence"/>
</dbReference>
<keyword evidence="3" id="KW-1185">Reference proteome</keyword>
<gene>
    <name evidence="2" type="primary">mmyB</name>
    <name evidence="2" type="ORF">GCM10008096_13410</name>
</gene>
<dbReference type="InterPro" id="IPR041413">
    <property type="entry name" value="MLTR_LBD"/>
</dbReference>
<evidence type="ECO:0000313" key="2">
    <source>
        <dbReference type="EMBL" id="GHD05050.1"/>
    </source>
</evidence>
<dbReference type="PANTHER" id="PTHR35010:SF3">
    <property type="entry name" value="BLL4873 PROTEIN"/>
    <property type="match status" value="1"/>
</dbReference>
<sequence>MSPEQPPSSLVSLGNFLRTRREQIRPEDVGLPSSNRRRTPGLRREEVAVLANVGVSWLTWLEQGRATGVSAEILDSVAGALRLSSEDRTYVHRLASGRRATQGADAVADSESDGGQAVLLQRLVDAMANPSYIADPFWTVVAMNSAAASTFDTRVGTSCLQRFFTDQKLARSHVHREMMARSLVAQFRAQSARFHDDPRFEAMARRLCQASEAFRELWQRQVVGDSYHVDVVYDHPELGRLSFDPVVLSVPKYPTLRVFTYLPKSGTRTQEVLLSLPRKPAGRLMSSGEPFTAFSAEDVTRPRFRTSIISERRTPSRVDRAGHPV</sequence>
<dbReference type="PANTHER" id="PTHR35010">
    <property type="entry name" value="BLL4672 PROTEIN-RELATED"/>
    <property type="match status" value="1"/>
</dbReference>
<accession>A0ABQ3GG79</accession>
<feature type="domain" description="HTH cro/C1-type" evidence="1">
    <location>
        <begin position="16"/>
        <end position="88"/>
    </location>
</feature>
<evidence type="ECO:0000259" key="1">
    <source>
        <dbReference type="SMART" id="SM00530"/>
    </source>
</evidence>
<dbReference type="InterPro" id="IPR001387">
    <property type="entry name" value="Cro/C1-type_HTH"/>
</dbReference>
<proteinExistence type="predicted"/>
<organism evidence="2 3">
    <name type="scientific">Zhihengliuella salsuginis</name>
    <dbReference type="NCBI Taxonomy" id="578222"/>
    <lineage>
        <taxon>Bacteria</taxon>
        <taxon>Bacillati</taxon>
        <taxon>Actinomycetota</taxon>
        <taxon>Actinomycetes</taxon>
        <taxon>Micrococcales</taxon>
        <taxon>Micrococcaceae</taxon>
        <taxon>Zhihengliuella</taxon>
    </lineage>
</organism>
<evidence type="ECO:0000313" key="3">
    <source>
        <dbReference type="Proteomes" id="UP000642819"/>
    </source>
</evidence>
<protein>
    <submittedName>
        <fullName evidence="2">Transcriptional regulator</fullName>
    </submittedName>
</protein>
<dbReference type="Pfam" id="PF17765">
    <property type="entry name" value="MLTR_LBD"/>
    <property type="match status" value="1"/>
</dbReference>
<dbReference type="SUPFAM" id="SSF47413">
    <property type="entry name" value="lambda repressor-like DNA-binding domains"/>
    <property type="match status" value="1"/>
</dbReference>
<dbReference type="Gene3D" id="3.30.450.180">
    <property type="match status" value="1"/>
</dbReference>
<name>A0ABQ3GG79_9MICC</name>
<reference evidence="3" key="1">
    <citation type="journal article" date="2019" name="Int. J. Syst. Evol. Microbiol.">
        <title>The Global Catalogue of Microorganisms (GCM) 10K type strain sequencing project: providing services to taxonomists for standard genome sequencing and annotation.</title>
        <authorList>
            <consortium name="The Broad Institute Genomics Platform"/>
            <consortium name="The Broad Institute Genome Sequencing Center for Infectious Disease"/>
            <person name="Wu L."/>
            <person name="Ma J."/>
        </authorList>
    </citation>
    <scope>NUCLEOTIDE SEQUENCE [LARGE SCALE GENOMIC DNA]</scope>
    <source>
        <strain evidence="3">KCTC 19466</strain>
    </source>
</reference>
<dbReference type="EMBL" id="BMXK01000005">
    <property type="protein sequence ID" value="GHD05050.1"/>
    <property type="molecule type" value="Genomic_DNA"/>
</dbReference>
<dbReference type="SMART" id="SM00530">
    <property type="entry name" value="HTH_XRE"/>
    <property type="match status" value="1"/>
</dbReference>
<dbReference type="CDD" id="cd00093">
    <property type="entry name" value="HTH_XRE"/>
    <property type="match status" value="1"/>
</dbReference>
<comment type="caution">
    <text evidence="2">The sequence shown here is derived from an EMBL/GenBank/DDBJ whole genome shotgun (WGS) entry which is preliminary data.</text>
</comment>